<dbReference type="InterPro" id="IPR011990">
    <property type="entry name" value="TPR-like_helical_dom_sf"/>
</dbReference>
<dbReference type="SUPFAM" id="SSF48452">
    <property type="entry name" value="TPR-like"/>
    <property type="match status" value="2"/>
</dbReference>
<keyword evidence="1" id="KW-1133">Transmembrane helix</keyword>
<evidence type="ECO:0000256" key="1">
    <source>
        <dbReference type="SAM" id="Phobius"/>
    </source>
</evidence>
<dbReference type="SUPFAM" id="SSF46894">
    <property type="entry name" value="C-terminal effector domain of the bipartite response regulators"/>
    <property type="match status" value="1"/>
</dbReference>
<protein>
    <recommendedName>
        <fullName evidence="5">HTH luxR-type domain-containing protein</fullName>
    </recommendedName>
</protein>
<feature type="transmembrane region" description="Helical" evidence="1">
    <location>
        <begin position="338"/>
        <end position="359"/>
    </location>
</feature>
<keyword evidence="1" id="KW-0812">Transmembrane</keyword>
<feature type="chain" id="PRO_5045234861" description="HTH luxR-type domain-containing protein" evidence="2">
    <location>
        <begin position="21"/>
        <end position="486"/>
    </location>
</feature>
<evidence type="ECO:0008006" key="5">
    <source>
        <dbReference type="Google" id="ProtNLM"/>
    </source>
</evidence>
<dbReference type="EMBL" id="BAAAZC010000004">
    <property type="protein sequence ID" value="GAA3959676.1"/>
    <property type="molecule type" value="Genomic_DNA"/>
</dbReference>
<dbReference type="RefSeq" id="WP_259090633.1">
    <property type="nucleotide sequence ID" value="NZ_BAAAZC010000004.1"/>
</dbReference>
<proteinExistence type="predicted"/>
<evidence type="ECO:0000256" key="2">
    <source>
        <dbReference type="SAM" id="SignalP"/>
    </source>
</evidence>
<keyword evidence="2" id="KW-0732">Signal</keyword>
<keyword evidence="1" id="KW-0472">Membrane</keyword>
<reference evidence="4" key="1">
    <citation type="journal article" date="2019" name="Int. J. Syst. Evol. Microbiol.">
        <title>The Global Catalogue of Microorganisms (GCM) 10K type strain sequencing project: providing services to taxonomists for standard genome sequencing and annotation.</title>
        <authorList>
            <consortium name="The Broad Institute Genomics Platform"/>
            <consortium name="The Broad Institute Genome Sequencing Center for Infectious Disease"/>
            <person name="Wu L."/>
            <person name="Ma J."/>
        </authorList>
    </citation>
    <scope>NUCLEOTIDE SEQUENCE [LARGE SCALE GENOMIC DNA]</scope>
    <source>
        <strain evidence="4">JCM 16601</strain>
    </source>
</reference>
<dbReference type="Gene3D" id="1.25.40.10">
    <property type="entry name" value="Tetratricopeptide repeat domain"/>
    <property type="match status" value="1"/>
</dbReference>
<name>A0ABP7P4Q9_9SPHI</name>
<comment type="caution">
    <text evidence="3">The sequence shown here is derived from an EMBL/GenBank/DDBJ whole genome shotgun (WGS) entry which is preliminary data.</text>
</comment>
<dbReference type="Proteomes" id="UP001500742">
    <property type="component" value="Unassembled WGS sequence"/>
</dbReference>
<dbReference type="InterPro" id="IPR016032">
    <property type="entry name" value="Sig_transdc_resp-reg_C-effctor"/>
</dbReference>
<sequence length="486" mass="54231">MKRIGAKLSLFILFALNTKAYGQHNNKQIDSILNVADKTENVQQAIQLGIKASEYARKINYEDGIVGGFIVAALKCYNAGRNEDVLKFTSQAENTVTQIKSMSFRAHLMTLKGMSYTNLGFYEVGKRVLNAALPVASDIPDPDTRYSRMGNIYAALSENNEKAKGKLSISLAFVKKSYQEFIKVNKKSRFAVGLALATNNVGTGFLEIKKYDSAEVYLNKAILLAAQYKDLTVKSFANSDLGEVYYRQKKYTQSKHCYYKAAAAARALGNGYDLKDIYVGLSRVYTALKDEKNARELLELSVKLADSLNKADKAAVNIPLNDIIKANDKETSENIIELVTMLTGVLALFIVAVSGLILVSGRYKRQLKITNEKIEELSKDATANINKNSIECLKEIVELAKDNNPLFLAKFNELFPEFNLKLLAIAPNLIVSEIEVCILLRINFDTKEIARYTNSTVRSVEGKKRRIRKKLNIPPIADTNIWIANV</sequence>
<dbReference type="Pfam" id="PF13424">
    <property type="entry name" value="TPR_12"/>
    <property type="match status" value="1"/>
</dbReference>
<evidence type="ECO:0000313" key="3">
    <source>
        <dbReference type="EMBL" id="GAA3959676.1"/>
    </source>
</evidence>
<keyword evidence="4" id="KW-1185">Reference proteome</keyword>
<organism evidence="3 4">
    <name type="scientific">Mucilaginibacter dorajii</name>
    <dbReference type="NCBI Taxonomy" id="692994"/>
    <lineage>
        <taxon>Bacteria</taxon>
        <taxon>Pseudomonadati</taxon>
        <taxon>Bacteroidota</taxon>
        <taxon>Sphingobacteriia</taxon>
        <taxon>Sphingobacteriales</taxon>
        <taxon>Sphingobacteriaceae</taxon>
        <taxon>Mucilaginibacter</taxon>
    </lineage>
</organism>
<dbReference type="InterPro" id="IPR019734">
    <property type="entry name" value="TPR_rpt"/>
</dbReference>
<dbReference type="SMART" id="SM00028">
    <property type="entry name" value="TPR"/>
    <property type="match status" value="2"/>
</dbReference>
<accession>A0ABP7P4Q9</accession>
<feature type="signal peptide" evidence="2">
    <location>
        <begin position="1"/>
        <end position="20"/>
    </location>
</feature>
<gene>
    <name evidence="3" type="ORF">GCM10022210_04000</name>
</gene>
<evidence type="ECO:0000313" key="4">
    <source>
        <dbReference type="Proteomes" id="UP001500742"/>
    </source>
</evidence>